<protein>
    <recommendedName>
        <fullName evidence="1">GAF domain-containing protein</fullName>
    </recommendedName>
</protein>
<dbReference type="SUPFAM" id="SSF55781">
    <property type="entry name" value="GAF domain-like"/>
    <property type="match status" value="1"/>
</dbReference>
<dbReference type="Proteomes" id="UP000054740">
    <property type="component" value="Unassembled WGS sequence"/>
</dbReference>
<dbReference type="AlphaFoldDB" id="A0A158G6Y5"/>
<name>A0A158G6Y5_CABCO</name>
<organism evidence="2 3">
    <name type="scientific">Caballeronia cordobensis</name>
    <name type="common">Burkholderia cordobensis</name>
    <dbReference type="NCBI Taxonomy" id="1353886"/>
    <lineage>
        <taxon>Bacteria</taxon>
        <taxon>Pseudomonadati</taxon>
        <taxon>Pseudomonadota</taxon>
        <taxon>Betaproteobacteria</taxon>
        <taxon>Burkholderiales</taxon>
        <taxon>Burkholderiaceae</taxon>
        <taxon>Caballeronia</taxon>
    </lineage>
</organism>
<dbReference type="EMBL" id="FCNY02000003">
    <property type="protein sequence ID" value="SAL27631.1"/>
    <property type="molecule type" value="Genomic_DNA"/>
</dbReference>
<dbReference type="InterPro" id="IPR003018">
    <property type="entry name" value="GAF"/>
</dbReference>
<keyword evidence="3" id="KW-1185">Reference proteome</keyword>
<dbReference type="Gene3D" id="3.30.450.40">
    <property type="match status" value="1"/>
</dbReference>
<evidence type="ECO:0000313" key="3">
    <source>
        <dbReference type="Proteomes" id="UP000054740"/>
    </source>
</evidence>
<reference evidence="3" key="1">
    <citation type="submission" date="2016-01" db="EMBL/GenBank/DDBJ databases">
        <authorList>
            <person name="Peeters C."/>
        </authorList>
    </citation>
    <scope>NUCLEOTIDE SEQUENCE [LARGE SCALE GENOMIC DNA]</scope>
</reference>
<dbReference type="InterPro" id="IPR029016">
    <property type="entry name" value="GAF-like_dom_sf"/>
</dbReference>
<proteinExistence type="predicted"/>
<evidence type="ECO:0000313" key="2">
    <source>
        <dbReference type="EMBL" id="SAL27631.1"/>
    </source>
</evidence>
<evidence type="ECO:0000259" key="1">
    <source>
        <dbReference type="Pfam" id="PF13185"/>
    </source>
</evidence>
<accession>A0A158G6Y5</accession>
<sequence length="181" mass="19890">MTLEQKLDRLAQAAHALGRAKDAEARWSEISRVAESVLGYSLLTGLVYLKEQRLMRRIFSSDETVSPLGGFKATGKGPWSTRVLEQGLPYVGSDEADIRSVFSESEMLIDRGLHSVLNLPVCCEGNVIGSLNLLDRRHAYDHLDERVMNLFAGICAPTFMLAHEAERGAAAELDASKLDSV</sequence>
<feature type="domain" description="GAF" evidence="1">
    <location>
        <begin position="33"/>
        <end position="156"/>
    </location>
</feature>
<dbReference type="RefSeq" id="WP_053571321.1">
    <property type="nucleotide sequence ID" value="NZ_FCNY02000003.1"/>
</dbReference>
<gene>
    <name evidence="2" type="ORF">AWB70_01629</name>
</gene>
<dbReference type="Pfam" id="PF13185">
    <property type="entry name" value="GAF_2"/>
    <property type="match status" value="1"/>
</dbReference>